<gene>
    <name evidence="3" type="ORF">ABFZ84_01595</name>
</gene>
<feature type="signal peptide" evidence="2">
    <location>
        <begin position="1"/>
        <end position="26"/>
    </location>
</feature>
<sequence>MIRVTFGAAKTKFMICAAALALSACATMYDSAPDANKLAANEPAPNDLLNATLWLQQAVEYKATTDSVYALAHVRLDEALNDPKWTALPDDQKPGYESLPTAIILDADETVLDNSPYQAMLVKTGQTYTDASWTAWAGAGQARAVPGALAFTRAAAAKGVTVFYVTNRNVNVDEGTTRNLKELGFPVKDSINAVMTVGEKPEWTSKKGTRRAEIAENYRVLMLFGDNLGDFVDDYKGSPAARQKVYVTNEGHWGRDWLVLPNPGYGSWESSAFGNDYSLTPGQQRARKLEQLKGWAPE</sequence>
<dbReference type="PROSITE" id="PS51257">
    <property type="entry name" value="PROKAR_LIPOPROTEIN"/>
    <property type="match status" value="1"/>
</dbReference>
<dbReference type="InterPro" id="IPR005519">
    <property type="entry name" value="Acid_phosphat_B-like"/>
</dbReference>
<dbReference type="PANTHER" id="PTHR31284:SF10">
    <property type="entry name" value="ACID PHOSPHATASE-LIKE PROTEIN"/>
    <property type="match status" value="1"/>
</dbReference>
<dbReference type="PIRSF" id="PIRSF019271">
    <property type="entry name" value="Acid_Ptase_C"/>
    <property type="match status" value="1"/>
</dbReference>
<protein>
    <submittedName>
        <fullName evidence="3">HAD family acid phosphatase</fullName>
    </submittedName>
</protein>
<comment type="caution">
    <text evidence="3">The sequence shown here is derived from an EMBL/GenBank/DDBJ whole genome shotgun (WGS) entry which is preliminary data.</text>
</comment>
<evidence type="ECO:0000313" key="3">
    <source>
        <dbReference type="EMBL" id="MEX6632230.1"/>
    </source>
</evidence>
<reference evidence="3 4" key="1">
    <citation type="submission" date="2024-05" db="EMBL/GenBank/DDBJ databases">
        <title>Three bacterial strains, DH-69, EH-24, and ECK-19 isolated from coastal sediments.</title>
        <authorList>
            <person name="Ye Y.-Q."/>
            <person name="Du Z.-J."/>
        </authorList>
    </citation>
    <scope>NUCLEOTIDE SEQUENCE [LARGE SCALE GENOMIC DNA]</scope>
    <source>
        <strain evidence="3 4">ECK-19</strain>
    </source>
</reference>
<dbReference type="InterPro" id="IPR023214">
    <property type="entry name" value="HAD_sf"/>
</dbReference>
<dbReference type="RefSeq" id="WP_369312098.1">
    <property type="nucleotide sequence ID" value="NZ_JBEHZE010000001.1"/>
</dbReference>
<feature type="chain" id="PRO_5046161524" evidence="2">
    <location>
        <begin position="27"/>
        <end position="298"/>
    </location>
</feature>
<accession>A0ABV3Z0C4</accession>
<keyword evidence="4" id="KW-1185">Reference proteome</keyword>
<dbReference type="Gene3D" id="3.40.50.1000">
    <property type="entry name" value="HAD superfamily/HAD-like"/>
    <property type="match status" value="1"/>
</dbReference>
<dbReference type="EMBL" id="JBEHZE010000001">
    <property type="protein sequence ID" value="MEX6632230.1"/>
    <property type="molecule type" value="Genomic_DNA"/>
</dbReference>
<organism evidence="3 4">
    <name type="scientific">Hyphococcus lacteus</name>
    <dbReference type="NCBI Taxonomy" id="3143536"/>
    <lineage>
        <taxon>Bacteria</taxon>
        <taxon>Pseudomonadati</taxon>
        <taxon>Pseudomonadota</taxon>
        <taxon>Alphaproteobacteria</taxon>
        <taxon>Parvularculales</taxon>
        <taxon>Parvularculaceae</taxon>
        <taxon>Hyphococcus</taxon>
    </lineage>
</organism>
<evidence type="ECO:0000313" key="4">
    <source>
        <dbReference type="Proteomes" id="UP001560685"/>
    </source>
</evidence>
<evidence type="ECO:0000256" key="2">
    <source>
        <dbReference type="SAM" id="SignalP"/>
    </source>
</evidence>
<proteinExistence type="predicted"/>
<evidence type="ECO:0000256" key="1">
    <source>
        <dbReference type="ARBA" id="ARBA00022729"/>
    </source>
</evidence>
<dbReference type="InterPro" id="IPR006423">
    <property type="entry name" value="Lipo_e_P4"/>
</dbReference>
<dbReference type="PANTHER" id="PTHR31284">
    <property type="entry name" value="ACID PHOSPHATASE-LIKE PROTEIN"/>
    <property type="match status" value="1"/>
</dbReference>
<dbReference type="Proteomes" id="UP001560685">
    <property type="component" value="Unassembled WGS sequence"/>
</dbReference>
<keyword evidence="1 2" id="KW-0732">Signal</keyword>
<dbReference type="SUPFAM" id="SSF56784">
    <property type="entry name" value="HAD-like"/>
    <property type="match status" value="1"/>
</dbReference>
<name>A0ABV3Z0C4_9PROT</name>
<dbReference type="SFLD" id="SFLDG01125">
    <property type="entry name" value="C1.1:_Acid_Phosphatase_Like"/>
    <property type="match status" value="1"/>
</dbReference>
<dbReference type="Pfam" id="PF03767">
    <property type="entry name" value="Acid_phosphat_B"/>
    <property type="match status" value="1"/>
</dbReference>
<dbReference type="InterPro" id="IPR036412">
    <property type="entry name" value="HAD-like_sf"/>
</dbReference>
<dbReference type="SFLD" id="SFLDS00003">
    <property type="entry name" value="Haloacid_Dehalogenase"/>
    <property type="match status" value="1"/>
</dbReference>